<feature type="compositionally biased region" description="Polar residues" evidence="3">
    <location>
        <begin position="11"/>
        <end position="25"/>
    </location>
</feature>
<proteinExistence type="inferred from homology"/>
<dbReference type="InterPro" id="IPR008012">
    <property type="entry name" value="Ump1"/>
</dbReference>
<evidence type="ECO:0008006" key="6">
    <source>
        <dbReference type="Google" id="ProtNLM"/>
    </source>
</evidence>
<evidence type="ECO:0000313" key="4">
    <source>
        <dbReference type="EMBL" id="KAK2071647.1"/>
    </source>
</evidence>
<dbReference type="AlphaFoldDB" id="A0AAD9I7C5"/>
<dbReference type="GO" id="GO:0005737">
    <property type="term" value="C:cytoplasm"/>
    <property type="evidence" value="ECO:0007669"/>
    <property type="project" value="TreeGrafter"/>
</dbReference>
<dbReference type="GO" id="GO:0043248">
    <property type="term" value="P:proteasome assembly"/>
    <property type="evidence" value="ECO:0007669"/>
    <property type="project" value="InterPro"/>
</dbReference>
<keyword evidence="5" id="KW-1185">Reference proteome</keyword>
<dbReference type="GO" id="GO:0005634">
    <property type="term" value="C:nucleus"/>
    <property type="evidence" value="ECO:0007669"/>
    <property type="project" value="TreeGrafter"/>
</dbReference>
<feature type="region of interest" description="Disordered" evidence="3">
    <location>
        <begin position="1"/>
        <end position="52"/>
    </location>
</feature>
<keyword evidence="1" id="KW-0143">Chaperone</keyword>
<dbReference type="PANTHER" id="PTHR12828:SF3">
    <property type="entry name" value="PROTEASOME MATURATION PROTEIN"/>
    <property type="match status" value="1"/>
</dbReference>
<dbReference type="Proteomes" id="UP001217918">
    <property type="component" value="Unassembled WGS sequence"/>
</dbReference>
<protein>
    <recommendedName>
        <fullName evidence="6">Proteasome maturation factor UMP1</fullName>
    </recommendedName>
</protein>
<evidence type="ECO:0000256" key="3">
    <source>
        <dbReference type="SAM" id="MobiDB-lite"/>
    </source>
</evidence>
<gene>
    <name evidence="4" type="ORF">P8C59_006053</name>
</gene>
<organism evidence="4 5">
    <name type="scientific">Phyllachora maydis</name>
    <dbReference type="NCBI Taxonomy" id="1825666"/>
    <lineage>
        <taxon>Eukaryota</taxon>
        <taxon>Fungi</taxon>
        <taxon>Dikarya</taxon>
        <taxon>Ascomycota</taxon>
        <taxon>Pezizomycotina</taxon>
        <taxon>Sordariomycetes</taxon>
        <taxon>Sordariomycetidae</taxon>
        <taxon>Phyllachorales</taxon>
        <taxon>Phyllachoraceae</taxon>
        <taxon>Phyllachora</taxon>
    </lineage>
</organism>
<dbReference type="Pfam" id="PF05348">
    <property type="entry name" value="UMP1"/>
    <property type="match status" value="1"/>
</dbReference>
<comment type="caution">
    <text evidence="4">The sequence shown here is derived from an EMBL/GenBank/DDBJ whole genome shotgun (WGS) entry which is preliminary data.</text>
</comment>
<name>A0AAD9I7C5_9PEZI</name>
<evidence type="ECO:0000313" key="5">
    <source>
        <dbReference type="Proteomes" id="UP001217918"/>
    </source>
</evidence>
<sequence>MSLRIVPADTHASTFSHISARSQGAPSAPGLHDTLRAGVGPSPHESDKAATSAHPLEARLKAWEATQENLRMEMLRRTYGIAEPVRRGMELKIAREGVWRPMALGLAGVGKLHEDILTGRDEMITWEDVFKGDEAKLAVSMHDEMERKLKI</sequence>
<evidence type="ECO:0000256" key="2">
    <source>
        <dbReference type="ARBA" id="ARBA00043974"/>
    </source>
</evidence>
<evidence type="ECO:0000256" key="1">
    <source>
        <dbReference type="ARBA" id="ARBA00023186"/>
    </source>
</evidence>
<accession>A0AAD9I7C5</accession>
<dbReference type="EMBL" id="JAQQPM010000005">
    <property type="protein sequence ID" value="KAK2071647.1"/>
    <property type="molecule type" value="Genomic_DNA"/>
</dbReference>
<comment type="similarity">
    <text evidence="2">Belongs to the POMP/UMP1 family.</text>
</comment>
<dbReference type="PANTHER" id="PTHR12828">
    <property type="entry name" value="PROTEASOME MATURATION PROTEIN UMP1"/>
    <property type="match status" value="1"/>
</dbReference>
<reference evidence="4" key="1">
    <citation type="journal article" date="2023" name="Mol. Plant Microbe Interact.">
        <title>Elucidating the Obligate Nature and Biological Capacity of an Invasive Fungal Corn Pathogen.</title>
        <authorList>
            <person name="MacCready J.S."/>
            <person name="Roggenkamp E.M."/>
            <person name="Gdanetz K."/>
            <person name="Chilvers M.I."/>
        </authorList>
    </citation>
    <scope>NUCLEOTIDE SEQUENCE</scope>
    <source>
        <strain evidence="4">PM02</strain>
    </source>
</reference>